<organism evidence="11 12">
    <name type="scientific">Gossypium laxum</name>
    <dbReference type="NCBI Taxonomy" id="34288"/>
    <lineage>
        <taxon>Eukaryota</taxon>
        <taxon>Viridiplantae</taxon>
        <taxon>Streptophyta</taxon>
        <taxon>Embryophyta</taxon>
        <taxon>Tracheophyta</taxon>
        <taxon>Spermatophyta</taxon>
        <taxon>Magnoliopsida</taxon>
        <taxon>eudicotyledons</taxon>
        <taxon>Gunneridae</taxon>
        <taxon>Pentapetalae</taxon>
        <taxon>rosids</taxon>
        <taxon>malvids</taxon>
        <taxon>Malvales</taxon>
        <taxon>Malvaceae</taxon>
        <taxon>Malvoideae</taxon>
        <taxon>Gossypium</taxon>
    </lineage>
</organism>
<proteinExistence type="predicted"/>
<evidence type="ECO:0000256" key="9">
    <source>
        <dbReference type="ARBA" id="ARBA00023276"/>
    </source>
</evidence>
<keyword evidence="2" id="KW-0148">Chlorophyll</keyword>
<name>A0A7J9B218_9ROSI</name>
<keyword evidence="3" id="KW-0602">Photosynthesis</keyword>
<keyword evidence="9" id="KW-0604">Photosystem II</keyword>
<dbReference type="SUPFAM" id="SSF161077">
    <property type="entry name" value="Photosystem II antenna protein-like"/>
    <property type="match status" value="1"/>
</dbReference>
<dbReference type="GO" id="GO:0009767">
    <property type="term" value="P:photosynthetic electron transport chain"/>
    <property type="evidence" value="ECO:0007669"/>
    <property type="project" value="InterPro"/>
</dbReference>
<dbReference type="InterPro" id="IPR036001">
    <property type="entry name" value="PS_II_antenna-like_sf"/>
</dbReference>
<keyword evidence="8 10" id="KW-0472">Membrane</keyword>
<sequence length="114" mass="12799">VKVQVANVTTAAVVAEDQKSSNAALGLGGVTVEFYGGKLNEVSNSDPAIMKKYTRRAQLREIFELVRATLKFSGVFHTSPRGWFTFRHALFSLLFFFGHIWYCARTLFGEEFIS</sequence>
<dbReference type="EMBL" id="JABEZV010439649">
    <property type="protein sequence ID" value="MBA0729759.1"/>
    <property type="molecule type" value="Genomic_DNA"/>
</dbReference>
<protein>
    <submittedName>
        <fullName evidence="11">Uncharacterized protein</fullName>
    </submittedName>
</protein>
<dbReference type="Proteomes" id="UP000593574">
    <property type="component" value="Unassembled WGS sequence"/>
</dbReference>
<dbReference type="GO" id="GO:0009523">
    <property type="term" value="C:photosystem II"/>
    <property type="evidence" value="ECO:0007669"/>
    <property type="project" value="UniProtKB-KW"/>
</dbReference>
<comment type="caution">
    <text evidence="11">The sequence shown here is derived from an EMBL/GenBank/DDBJ whole genome shotgun (WGS) entry which is preliminary data.</text>
</comment>
<evidence type="ECO:0000256" key="7">
    <source>
        <dbReference type="ARBA" id="ARBA00022991"/>
    </source>
</evidence>
<evidence type="ECO:0000256" key="1">
    <source>
        <dbReference type="ARBA" id="ARBA00004141"/>
    </source>
</evidence>
<keyword evidence="7" id="KW-0157">Chromophore</keyword>
<keyword evidence="12" id="KW-1185">Reference proteome</keyword>
<dbReference type="GO" id="GO:0016168">
    <property type="term" value="F:chlorophyll binding"/>
    <property type="evidence" value="ECO:0007669"/>
    <property type="project" value="UniProtKB-KW"/>
</dbReference>
<reference evidence="11 12" key="1">
    <citation type="journal article" date="2019" name="Genome Biol. Evol.">
        <title>Insights into the evolution of the New World diploid cottons (Gossypium, subgenus Houzingenia) based on genome sequencing.</title>
        <authorList>
            <person name="Grover C.E."/>
            <person name="Arick M.A. 2nd"/>
            <person name="Thrash A."/>
            <person name="Conover J.L."/>
            <person name="Sanders W.S."/>
            <person name="Peterson D.G."/>
            <person name="Frelichowski J.E."/>
            <person name="Scheffler J.A."/>
            <person name="Scheffler B.E."/>
            <person name="Wendel J.F."/>
        </authorList>
    </citation>
    <scope>NUCLEOTIDE SEQUENCE [LARGE SCALE GENOMIC DNA]</scope>
    <source>
        <strain evidence="11">4</strain>
        <tissue evidence="11">Leaf</tissue>
    </source>
</reference>
<evidence type="ECO:0000256" key="8">
    <source>
        <dbReference type="ARBA" id="ARBA00023136"/>
    </source>
</evidence>
<keyword evidence="6 10" id="KW-1133">Transmembrane helix</keyword>
<keyword evidence="5 10" id="KW-0812">Transmembrane</keyword>
<comment type="subcellular location">
    <subcellularLocation>
        <location evidence="1">Membrane</location>
        <topology evidence="1">Multi-pass membrane protein</topology>
    </subcellularLocation>
</comment>
<evidence type="ECO:0000256" key="2">
    <source>
        <dbReference type="ARBA" id="ARBA00022494"/>
    </source>
</evidence>
<evidence type="ECO:0000256" key="5">
    <source>
        <dbReference type="ARBA" id="ARBA00022692"/>
    </source>
</evidence>
<evidence type="ECO:0000313" key="12">
    <source>
        <dbReference type="Proteomes" id="UP000593574"/>
    </source>
</evidence>
<evidence type="ECO:0000256" key="6">
    <source>
        <dbReference type="ARBA" id="ARBA00022989"/>
    </source>
</evidence>
<keyword evidence="4" id="KW-0934">Plastid</keyword>
<dbReference type="Gene3D" id="3.10.680.10">
    <property type="entry name" value="Photosystem II CP47 reaction center protein"/>
    <property type="match status" value="1"/>
</dbReference>
<feature type="non-terminal residue" evidence="11">
    <location>
        <position position="1"/>
    </location>
</feature>
<dbReference type="Pfam" id="PF00421">
    <property type="entry name" value="PSII"/>
    <property type="match status" value="1"/>
</dbReference>
<accession>A0A7J9B218</accession>
<gene>
    <name evidence="11" type="ORF">Golax_025879</name>
</gene>
<evidence type="ECO:0000256" key="3">
    <source>
        <dbReference type="ARBA" id="ARBA00022531"/>
    </source>
</evidence>
<dbReference type="InterPro" id="IPR000932">
    <property type="entry name" value="PS_antenna-like"/>
</dbReference>
<evidence type="ECO:0000256" key="10">
    <source>
        <dbReference type="SAM" id="Phobius"/>
    </source>
</evidence>
<dbReference type="AlphaFoldDB" id="A0A7J9B218"/>
<evidence type="ECO:0000256" key="4">
    <source>
        <dbReference type="ARBA" id="ARBA00022640"/>
    </source>
</evidence>
<evidence type="ECO:0000313" key="11">
    <source>
        <dbReference type="EMBL" id="MBA0729759.1"/>
    </source>
</evidence>
<feature type="transmembrane region" description="Helical" evidence="10">
    <location>
        <begin position="89"/>
        <end position="108"/>
    </location>
</feature>